<name>A0A4R2N2M7_9PAST</name>
<evidence type="ECO:0000313" key="1">
    <source>
        <dbReference type="EMBL" id="TCP14118.1"/>
    </source>
</evidence>
<evidence type="ECO:0000313" key="2">
    <source>
        <dbReference type="Proteomes" id="UP000294841"/>
    </source>
</evidence>
<dbReference type="AlphaFoldDB" id="A0A4R2N2M7"/>
<sequence>MRKFAIIFFILVVAFFSFSYLQIDKIRTQLTKSLVENEIAFSKIEINLFPLPTVIIQQPQFIYEKDRIFFHYARFDLSIPSLLFAELAFKYISFSNGINSFYNINGLNINLSETDLKLDELMVLIDKFKKNQIFDRTLKQNYFNLDISFRNNSKKMIHFSSHINLDKTINFNQASLSISSDNLSKKNIIKINQGIIYRQDDLNYKLLVGDLWVNEGHFVDTTVFFRLPQNNEQNYYLTINDKNNYVKINVFQENEINQLLTLNVFLSMESSDLLKSLQLPMISSGKLKAKANINIKDGTILDSNYLLAAEKGTIYGLNLLSIIRQYVPINYDEDSLNNKNINTYFTNLYLNGHYRDKQFLFSEISLTMDDLIATGQGRATLLNSECDINLEFALNRNKYSEYTSLRLPVHFFGQCDNPQYKLQVNQQLLRQLKSLLLKKFRH</sequence>
<reference evidence="1 2" key="1">
    <citation type="submission" date="2019-03" db="EMBL/GenBank/DDBJ databases">
        <title>Genomic Encyclopedia of Type Strains, Phase IV (KMG-IV): sequencing the most valuable type-strain genomes for metagenomic binning, comparative biology and taxonomic classification.</title>
        <authorList>
            <person name="Goeker M."/>
        </authorList>
    </citation>
    <scope>NUCLEOTIDE SEQUENCE [LARGE SCALE GENOMIC DNA]</scope>
    <source>
        <strain evidence="1 2">DSM 28231</strain>
    </source>
</reference>
<dbReference type="OrthoDB" id="5689712at2"/>
<dbReference type="EMBL" id="SLXI01000001">
    <property type="protein sequence ID" value="TCP14118.1"/>
    <property type="molecule type" value="Genomic_DNA"/>
</dbReference>
<gene>
    <name evidence="1" type="ORF">EV697_101251</name>
</gene>
<comment type="caution">
    <text evidence="1">The sequence shown here is derived from an EMBL/GenBank/DDBJ whole genome shotgun (WGS) entry which is preliminary data.</text>
</comment>
<accession>A0A4R2N2M7</accession>
<evidence type="ECO:0008006" key="3">
    <source>
        <dbReference type="Google" id="ProtNLM"/>
    </source>
</evidence>
<dbReference type="RefSeq" id="WP_132021732.1">
    <property type="nucleotide sequence ID" value="NZ_CP016605.1"/>
</dbReference>
<protein>
    <recommendedName>
        <fullName evidence="3">AsmA-like protein</fullName>
    </recommendedName>
</protein>
<proteinExistence type="predicted"/>
<dbReference type="Proteomes" id="UP000294841">
    <property type="component" value="Unassembled WGS sequence"/>
</dbReference>
<keyword evidence="2" id="KW-1185">Reference proteome</keyword>
<organism evidence="1 2">
    <name type="scientific">Bisgaardia hudsonensis</name>
    <dbReference type="NCBI Taxonomy" id="109472"/>
    <lineage>
        <taxon>Bacteria</taxon>
        <taxon>Pseudomonadati</taxon>
        <taxon>Pseudomonadota</taxon>
        <taxon>Gammaproteobacteria</taxon>
        <taxon>Pasteurellales</taxon>
        <taxon>Pasteurellaceae</taxon>
        <taxon>Bisgaardia</taxon>
    </lineage>
</organism>